<feature type="region of interest" description="Disordered" evidence="1">
    <location>
        <begin position="271"/>
        <end position="395"/>
    </location>
</feature>
<proteinExistence type="predicted"/>
<keyword evidence="3" id="KW-1185">Reference proteome</keyword>
<gene>
    <name evidence="2" type="ORF">AK812_SmicGene46004</name>
</gene>
<comment type="caution">
    <text evidence="2">The sequence shown here is derived from an EMBL/GenBank/DDBJ whole genome shotgun (WGS) entry which is preliminary data.</text>
</comment>
<accession>A0A1Q9BUS0</accession>
<feature type="compositionally biased region" description="Polar residues" evidence="1">
    <location>
        <begin position="301"/>
        <end position="313"/>
    </location>
</feature>
<protein>
    <submittedName>
        <fullName evidence="2">Uncharacterized protein</fullName>
    </submittedName>
</protein>
<evidence type="ECO:0000313" key="3">
    <source>
        <dbReference type="Proteomes" id="UP000186817"/>
    </source>
</evidence>
<dbReference type="AlphaFoldDB" id="A0A1Q9BUS0"/>
<reference evidence="2 3" key="1">
    <citation type="submission" date="2016-02" db="EMBL/GenBank/DDBJ databases">
        <title>Genome analysis of coral dinoflagellate symbionts highlights evolutionary adaptations to a symbiotic lifestyle.</title>
        <authorList>
            <person name="Aranda M."/>
            <person name="Li Y."/>
            <person name="Liew Y.J."/>
            <person name="Baumgarten S."/>
            <person name="Simakov O."/>
            <person name="Wilson M."/>
            <person name="Piel J."/>
            <person name="Ashoor H."/>
            <person name="Bougouffa S."/>
            <person name="Bajic V.B."/>
            <person name="Ryu T."/>
            <person name="Ravasi T."/>
            <person name="Bayer T."/>
            <person name="Micklem G."/>
            <person name="Kim H."/>
            <person name="Bhak J."/>
            <person name="Lajeunesse T.C."/>
            <person name="Voolstra C.R."/>
        </authorList>
    </citation>
    <scope>NUCLEOTIDE SEQUENCE [LARGE SCALE GENOMIC DNA]</scope>
    <source>
        <strain evidence="2 3">CCMP2467</strain>
    </source>
</reference>
<organism evidence="2 3">
    <name type="scientific">Symbiodinium microadriaticum</name>
    <name type="common">Dinoflagellate</name>
    <name type="synonym">Zooxanthella microadriatica</name>
    <dbReference type="NCBI Taxonomy" id="2951"/>
    <lineage>
        <taxon>Eukaryota</taxon>
        <taxon>Sar</taxon>
        <taxon>Alveolata</taxon>
        <taxon>Dinophyceae</taxon>
        <taxon>Suessiales</taxon>
        <taxon>Symbiodiniaceae</taxon>
        <taxon>Symbiodinium</taxon>
    </lineage>
</organism>
<feature type="compositionally biased region" description="Basic and acidic residues" evidence="1">
    <location>
        <begin position="376"/>
        <end position="395"/>
    </location>
</feature>
<feature type="compositionally biased region" description="Basic residues" evidence="1">
    <location>
        <begin position="337"/>
        <end position="360"/>
    </location>
</feature>
<evidence type="ECO:0000313" key="2">
    <source>
        <dbReference type="EMBL" id="OLP74453.1"/>
    </source>
</evidence>
<sequence length="395" mass="44607">MNADRELEMAMDEPDTTFSFNFKSLNRALQQTLFQFHDKHRRSLNALWAARDHLEGMNTQYQDWKTSQRVPRFLSKMQIPSKVLGSRCQPSLDPRGKTFGELAAELDDQDVDRRIEIMMQAKSAELDILRNEASLSSYTAQVTECLEETYKALIEMDLQDDFRKEVWIGEAQKFVDASHEHLLFGKALSRSQQQQAKKKRDAAIENAKNQFAQLPKDLQLDLIIESKVSSMMKGGGKTNPALKHSMSEPQFAQLHRTKQDFTRDFGKFFGLPRYGKGRGKSNGKGKSFGRGNHGRHPASPARSNRTSSSQQSHAKGKGKGKKGFSRSLSRQTLWRYPKGKGKNKGKHKGKQDKGKGKGKSMKGGQLNEHLVYHISSHGETDTPHSSTEGKKALQD</sequence>
<dbReference type="Proteomes" id="UP000186817">
    <property type="component" value="Unassembled WGS sequence"/>
</dbReference>
<dbReference type="EMBL" id="LSRX01003706">
    <property type="protein sequence ID" value="OLP74453.1"/>
    <property type="molecule type" value="Genomic_DNA"/>
</dbReference>
<evidence type="ECO:0000256" key="1">
    <source>
        <dbReference type="SAM" id="MobiDB-lite"/>
    </source>
</evidence>
<name>A0A1Q9BUS0_SYMMI</name>
<feature type="compositionally biased region" description="Basic residues" evidence="1">
    <location>
        <begin position="314"/>
        <end position="324"/>
    </location>
</feature>